<dbReference type="SUPFAM" id="SSF63411">
    <property type="entry name" value="LuxS/MPP-like metallohydrolase"/>
    <property type="match status" value="2"/>
</dbReference>
<dbReference type="InterPro" id="IPR011765">
    <property type="entry name" value="Pept_M16_N"/>
</dbReference>
<dbReference type="GO" id="GO:0004222">
    <property type="term" value="F:metalloendopeptidase activity"/>
    <property type="evidence" value="ECO:0007669"/>
    <property type="project" value="InterPro"/>
</dbReference>
<dbReference type="FunFam" id="3.30.830.10:FF:000026">
    <property type="entry name" value="Cytochrome b-c1 complex subunit 2, mitochondrial"/>
    <property type="match status" value="1"/>
</dbReference>
<comment type="similarity">
    <text evidence="10">Belongs to the peptidase M16 family. UQCRC2/QCR2 subfamily.</text>
</comment>
<keyword evidence="3" id="KW-0679">Respiratory chain</keyword>
<dbReference type="Proteomes" id="UP000694414">
    <property type="component" value="Unplaced"/>
</dbReference>
<evidence type="ECO:0000256" key="7">
    <source>
        <dbReference type="ARBA" id="ARBA00022990"/>
    </source>
</evidence>
<keyword evidence="19" id="KW-1185">Reference proteome</keyword>
<protein>
    <recommendedName>
        <fullName evidence="11">Cytochrome b-c1 complex subunit 2, mitochondrial</fullName>
    </recommendedName>
    <alternativeName>
        <fullName evidence="13">Complex III subunit 2</fullName>
    </alternativeName>
    <alternativeName>
        <fullName evidence="12">Core protein II</fullName>
    </alternativeName>
    <alternativeName>
        <fullName evidence="14">Ubiquinol-cytochrome-c reductase complex core protein 2</fullName>
    </alternativeName>
</protein>
<evidence type="ECO:0000256" key="12">
    <source>
        <dbReference type="ARBA" id="ARBA00041372"/>
    </source>
</evidence>
<evidence type="ECO:0000256" key="9">
    <source>
        <dbReference type="ARBA" id="ARBA00023136"/>
    </source>
</evidence>
<reference evidence="18" key="2">
    <citation type="submission" date="2025-09" db="UniProtKB">
        <authorList>
            <consortium name="Ensembl"/>
        </authorList>
    </citation>
    <scope>IDENTIFICATION</scope>
</reference>
<dbReference type="GO" id="GO:0045275">
    <property type="term" value="C:respiratory chain complex III"/>
    <property type="evidence" value="ECO:0007669"/>
    <property type="project" value="UniProtKB-ARBA"/>
</dbReference>
<dbReference type="Gene3D" id="3.30.830.10">
    <property type="entry name" value="Metalloenzyme, LuxS/M16 peptidase-like"/>
    <property type="match status" value="2"/>
</dbReference>
<dbReference type="GO" id="GO:0006508">
    <property type="term" value="P:proteolysis"/>
    <property type="evidence" value="ECO:0007669"/>
    <property type="project" value="InterPro"/>
</dbReference>
<evidence type="ECO:0000256" key="1">
    <source>
        <dbReference type="ARBA" id="ARBA00004443"/>
    </source>
</evidence>
<evidence type="ECO:0000256" key="8">
    <source>
        <dbReference type="ARBA" id="ARBA00023128"/>
    </source>
</evidence>
<comment type="subunit">
    <text evidence="15">Component of the ubiquinol-cytochrome c oxidoreductase (cytochrome b-c1 complex, complex III, CIII), a multisubunit enzyme composed of 11 subunits. The complex is composed of 3 respiratory subunits cytochrome b, cytochrome c1 and Rieske protein UQCRFS1, 2 core protein subunits UQCRC1/QCR1 and UQCRC2/QCR2, and 6 low-molecular weight protein subunits UQCRH/QCR6, UQCRB/QCR7, UQCRQ/QCR8, UQCR10/QCR9, UQCR11/QCR10 and subunit 9, the cleavage product of Rieske protein UQCRFS1. The complex exists as an obligatory dimer and forms supercomplexes (SCs) in the inner mitochondrial membrane with NADH-ubiquinone oxidoreductase (complex I, CI) and cytochrome c oxidase (complex IV, CIV), resulting in different assemblies (supercomplex SCI(1)III(2)IV(1) and megacomplex MCI(2)III(2)IV(2)). Interacts with RAB5IF. Interacts with STMP1.</text>
</comment>
<keyword evidence="2" id="KW-0813">Transport</keyword>
<evidence type="ECO:0000256" key="3">
    <source>
        <dbReference type="ARBA" id="ARBA00022660"/>
    </source>
</evidence>
<name>A0A8C9A3F1_PROSS</name>
<dbReference type="GeneTree" id="ENSGT00940000154915"/>
<dbReference type="PROSITE" id="PS00143">
    <property type="entry name" value="INSULINASE"/>
    <property type="match status" value="1"/>
</dbReference>
<evidence type="ECO:0000313" key="18">
    <source>
        <dbReference type="Ensembl" id="ENSPSMP00000026072.1"/>
    </source>
</evidence>
<dbReference type="InterPro" id="IPR007863">
    <property type="entry name" value="Peptidase_M16_C"/>
</dbReference>
<keyword evidence="9" id="KW-0472">Membrane</keyword>
<dbReference type="PANTHER" id="PTHR11851">
    <property type="entry name" value="METALLOPROTEASE"/>
    <property type="match status" value="1"/>
</dbReference>
<dbReference type="GO" id="GO:0046872">
    <property type="term" value="F:metal ion binding"/>
    <property type="evidence" value="ECO:0007669"/>
    <property type="project" value="InterPro"/>
</dbReference>
<evidence type="ECO:0000256" key="11">
    <source>
        <dbReference type="ARBA" id="ARBA00040751"/>
    </source>
</evidence>
<evidence type="ECO:0000256" key="14">
    <source>
        <dbReference type="ARBA" id="ARBA00042707"/>
    </source>
</evidence>
<proteinExistence type="inferred from homology"/>
<reference evidence="18" key="1">
    <citation type="submission" date="2025-08" db="UniProtKB">
        <authorList>
            <consortium name="Ensembl"/>
        </authorList>
    </citation>
    <scope>IDENTIFICATION</scope>
</reference>
<evidence type="ECO:0000256" key="2">
    <source>
        <dbReference type="ARBA" id="ARBA00022448"/>
    </source>
</evidence>
<dbReference type="AlphaFoldDB" id="A0A8C9A3F1"/>
<evidence type="ECO:0000259" key="16">
    <source>
        <dbReference type="Pfam" id="PF00675"/>
    </source>
</evidence>
<gene>
    <name evidence="18" type="primary">UQCRC2</name>
</gene>
<evidence type="ECO:0000256" key="10">
    <source>
        <dbReference type="ARBA" id="ARBA00038146"/>
    </source>
</evidence>
<evidence type="ECO:0000259" key="17">
    <source>
        <dbReference type="Pfam" id="PF05193"/>
    </source>
</evidence>
<dbReference type="Pfam" id="PF00675">
    <property type="entry name" value="Peptidase_M16"/>
    <property type="match status" value="1"/>
</dbReference>
<dbReference type="FunFam" id="3.30.830.10:FF:000018">
    <property type="entry name" value="Cytochrome b-c1 complex subunit 2, mitochondrial"/>
    <property type="match status" value="1"/>
</dbReference>
<evidence type="ECO:0000256" key="6">
    <source>
        <dbReference type="ARBA" id="ARBA00022982"/>
    </source>
</evidence>
<keyword evidence="8" id="KW-0496">Mitochondrion</keyword>
<dbReference type="Ensembl" id="ENSPSMT00000030180.1">
    <property type="protein sequence ID" value="ENSPSMP00000026072.1"/>
    <property type="gene ID" value="ENSPSMG00000018229.1"/>
</dbReference>
<keyword evidence="6" id="KW-0249">Electron transport</keyword>
<dbReference type="InterPro" id="IPR050361">
    <property type="entry name" value="MPP/UQCRC_Complex"/>
</dbReference>
<dbReference type="InterPro" id="IPR011249">
    <property type="entry name" value="Metalloenz_LuxS/M16"/>
</dbReference>
<evidence type="ECO:0000256" key="13">
    <source>
        <dbReference type="ARBA" id="ARBA00041778"/>
    </source>
</evidence>
<dbReference type="InterPro" id="IPR001431">
    <property type="entry name" value="Pept_M16_Zn_BS"/>
</dbReference>
<evidence type="ECO:0000313" key="19">
    <source>
        <dbReference type="Proteomes" id="UP000694414"/>
    </source>
</evidence>
<comment type="subcellular location">
    <subcellularLocation>
        <location evidence="1">Mitochondrion inner membrane</location>
        <topology evidence="1">Peripheral membrane protein</topology>
        <orientation evidence="1">Matrix side</orientation>
    </subcellularLocation>
</comment>
<dbReference type="PANTHER" id="PTHR11851:SF226">
    <property type="entry name" value="CYTOCHROME B-C1 COMPLEX SUBUNIT 2, MITOCHONDRIAL"/>
    <property type="match status" value="1"/>
</dbReference>
<evidence type="ECO:0000256" key="4">
    <source>
        <dbReference type="ARBA" id="ARBA00022792"/>
    </source>
</evidence>
<accession>A0A8C9A3F1</accession>
<feature type="domain" description="Peptidase M16 N-terminal" evidence="16">
    <location>
        <begin position="49"/>
        <end position="180"/>
    </location>
</feature>
<dbReference type="Pfam" id="PF05193">
    <property type="entry name" value="Peptidase_M16_C"/>
    <property type="match status" value="1"/>
</dbReference>
<dbReference type="GO" id="GO:0005743">
    <property type="term" value="C:mitochondrial inner membrane"/>
    <property type="evidence" value="ECO:0007669"/>
    <property type="project" value="UniProtKB-SubCell"/>
</dbReference>
<keyword evidence="7" id="KW-0007">Acetylation</keyword>
<organism evidence="18 19">
    <name type="scientific">Prolemur simus</name>
    <name type="common">Greater bamboo lemur</name>
    <name type="synonym">Hapalemur simus</name>
    <dbReference type="NCBI Taxonomy" id="1328070"/>
    <lineage>
        <taxon>Eukaryota</taxon>
        <taxon>Metazoa</taxon>
        <taxon>Chordata</taxon>
        <taxon>Craniata</taxon>
        <taxon>Vertebrata</taxon>
        <taxon>Euteleostomi</taxon>
        <taxon>Mammalia</taxon>
        <taxon>Eutheria</taxon>
        <taxon>Euarchontoglires</taxon>
        <taxon>Primates</taxon>
        <taxon>Strepsirrhini</taxon>
        <taxon>Lemuriformes</taxon>
        <taxon>Lemuridae</taxon>
        <taxon>Prolemur</taxon>
    </lineage>
</organism>
<evidence type="ECO:0000256" key="5">
    <source>
        <dbReference type="ARBA" id="ARBA00022946"/>
    </source>
</evidence>
<keyword evidence="4" id="KW-0999">Mitochondrion inner membrane</keyword>
<keyword evidence="5" id="KW-0809">Transit peptide</keyword>
<sequence length="439" mass="46672">MKLLSRAGSFSRFYSLKVAPKVKATAAPAGAPPQPQDLEFTKLPNGLVIASLENYAPISRIGLFIKAGSRYEDSNNLGTSHLLRLASSLTTKGASSFKITRGIEAVGGKLRFVKEVEILMEFLLNVTTAPEFRRWEVAALHSQLKVDKAVAFQNPQAHVIENLHAAAYRNALANSLYCPDYRIGKVTPEELHYFIQNHFTSARMALVGLGVSHPILKQVAEQFLNMRGGLGLAGAKARYRGGEIREQSGDSLVHAALVAESAAIGSTEANAFSVLQHVLGAGPHVKRGGNATSLLYQAVAKGIHQPFDVSAFNASYSDSGLFGIYTISQAAAAGDVIKAAYNQVKTIAQGNLSNTDVQAAKNKLKAGYLMSVESSEGFLDEVGSQALVAGSYVPPSTVLQQIDSVANADVINAAKKFVSGQKSMAASGNLGHTPFVDEL</sequence>
<evidence type="ECO:0000256" key="15">
    <source>
        <dbReference type="ARBA" id="ARBA00064731"/>
    </source>
</evidence>
<feature type="domain" description="Peptidase M16 C-terminal" evidence="17">
    <location>
        <begin position="185"/>
        <end position="364"/>
    </location>
</feature>